<dbReference type="AlphaFoldDB" id="A0A4Q7VXC7"/>
<feature type="transmembrane region" description="Helical" evidence="1">
    <location>
        <begin position="47"/>
        <end position="64"/>
    </location>
</feature>
<evidence type="ECO:0000313" key="2">
    <source>
        <dbReference type="EMBL" id="RZU01402.1"/>
    </source>
</evidence>
<dbReference type="OrthoDB" id="4328209at2"/>
<name>A0A4Q7VXC7_9ACTN</name>
<keyword evidence="3" id="KW-1185">Reference proteome</keyword>
<dbReference type="EMBL" id="SHKR01000019">
    <property type="protein sequence ID" value="RZU01402.1"/>
    <property type="molecule type" value="Genomic_DNA"/>
</dbReference>
<keyword evidence="1" id="KW-1133">Transmembrane helix</keyword>
<evidence type="ECO:0000256" key="1">
    <source>
        <dbReference type="SAM" id="Phobius"/>
    </source>
</evidence>
<organism evidence="2 3">
    <name type="scientific">Kribbella rubisoli</name>
    <dbReference type="NCBI Taxonomy" id="3075929"/>
    <lineage>
        <taxon>Bacteria</taxon>
        <taxon>Bacillati</taxon>
        <taxon>Actinomycetota</taxon>
        <taxon>Actinomycetes</taxon>
        <taxon>Propionibacteriales</taxon>
        <taxon>Kribbellaceae</taxon>
        <taxon>Kribbella</taxon>
    </lineage>
</organism>
<accession>A0A4Q7VXC7</accession>
<proteinExistence type="predicted"/>
<reference evidence="2 3" key="1">
    <citation type="journal article" date="2015" name="Stand. Genomic Sci.">
        <title>Genomic Encyclopedia of Bacterial and Archaeal Type Strains, Phase III: the genomes of soil and plant-associated and newly described type strains.</title>
        <authorList>
            <person name="Whitman W.B."/>
            <person name="Woyke T."/>
            <person name="Klenk H.P."/>
            <person name="Zhou Y."/>
            <person name="Lilburn T.G."/>
            <person name="Beck B.J."/>
            <person name="De Vos P."/>
            <person name="Vandamme P."/>
            <person name="Eisen J.A."/>
            <person name="Garrity G."/>
            <person name="Hugenholtz P."/>
            <person name="Kyrpides N.C."/>
        </authorList>
    </citation>
    <scope>NUCLEOTIDE SEQUENCE [LARGE SCALE GENOMIC DNA]</scope>
    <source>
        <strain evidence="2 3">VKM Ac-2540</strain>
    </source>
</reference>
<protein>
    <submittedName>
        <fullName evidence="2">Uncharacterized protein</fullName>
    </submittedName>
</protein>
<sequence>MSLEDELRAVGHSAVVPPVDDTLTATVLTRVADIPVRKRLRDRWRTFLAGFLVLLAGLALTPPVRATVAEWLRIGGVQAQPVGTGPSTAPPVPTVAGHLSLEQAAQIAGFTPALPKELGPPTGVEASKGFIATSWTGVRLEQFQSGIEPLYLKRYYGSLDYVDQINGFWFKTPHDLVLVDKRVVRIAGPTLVWERDGVTFRLEGVDEARAVELATGTS</sequence>
<dbReference type="Proteomes" id="UP000292027">
    <property type="component" value="Unassembled WGS sequence"/>
</dbReference>
<gene>
    <name evidence="2" type="ORF">EV645_8232</name>
</gene>
<comment type="caution">
    <text evidence="2">The sequence shown here is derived from an EMBL/GenBank/DDBJ whole genome shotgun (WGS) entry which is preliminary data.</text>
</comment>
<keyword evidence="1" id="KW-0812">Transmembrane</keyword>
<keyword evidence="1" id="KW-0472">Membrane</keyword>
<dbReference type="RefSeq" id="WP_130450526.1">
    <property type="nucleotide sequence ID" value="NZ_SHKR01000019.1"/>
</dbReference>
<evidence type="ECO:0000313" key="3">
    <source>
        <dbReference type="Proteomes" id="UP000292027"/>
    </source>
</evidence>